<proteinExistence type="predicted"/>
<dbReference type="PANTHER" id="PTHR28243:SF1">
    <property type="entry name" value="PYRIDOXAMINE 5'-PHOSPHATE OXIDASE ALR4036 FAMILY FMN-BINDING DOMAIN-CONTAINING PROTEIN"/>
    <property type="match status" value="1"/>
</dbReference>
<dbReference type="RefSeq" id="XP_001383620.2">
    <property type="nucleotide sequence ID" value="XM_001383583.1"/>
</dbReference>
<keyword evidence="3" id="KW-1185">Reference proteome</keyword>
<name>A3LSL6_PICST</name>
<dbReference type="Pfam" id="PF12766">
    <property type="entry name" value="Pyridox_oxase_2"/>
    <property type="match status" value="1"/>
</dbReference>
<evidence type="ECO:0000313" key="2">
    <source>
        <dbReference type="EMBL" id="ABN65591.2"/>
    </source>
</evidence>
<dbReference type="FunCoup" id="A3LSL6">
    <property type="interactions" value="171"/>
</dbReference>
<dbReference type="OMA" id="IHQMAPW"/>
<dbReference type="GeneID" id="4837759"/>
<dbReference type="InParanoid" id="A3LSL6"/>
<feature type="domain" description="Pyridoxamine 5'-phosphate oxidase Alr4036 family FMN-binding" evidence="1">
    <location>
        <begin position="7"/>
        <end position="108"/>
    </location>
</feature>
<protein>
    <recommendedName>
        <fullName evidence="1">Pyridoxamine 5'-phosphate oxidase Alr4036 family FMN-binding domain-containing protein</fullName>
    </recommendedName>
</protein>
<dbReference type="HOGENOM" id="CLU_058669_1_0_1"/>
<dbReference type="STRING" id="322104.A3LSL6"/>
<dbReference type="SUPFAM" id="SSF50475">
    <property type="entry name" value="FMN-binding split barrel"/>
    <property type="match status" value="1"/>
</dbReference>
<dbReference type="Proteomes" id="UP000002258">
    <property type="component" value="Chromosome 3"/>
</dbReference>
<reference evidence="2 3" key="1">
    <citation type="journal article" date="2007" name="Nat. Biotechnol.">
        <title>Genome sequence of the lignocellulose-bioconverting and xylose-fermenting yeast Pichia stipitis.</title>
        <authorList>
            <person name="Jeffries T.W."/>
            <person name="Grigoriev I.V."/>
            <person name="Grimwood J."/>
            <person name="Laplaza J.M."/>
            <person name="Aerts A."/>
            <person name="Salamov A."/>
            <person name="Schmutz J."/>
            <person name="Lindquist E."/>
            <person name="Dehal P."/>
            <person name="Shapiro H."/>
            <person name="Jin Y.S."/>
            <person name="Passoth V."/>
            <person name="Richardson P.M."/>
        </authorList>
    </citation>
    <scope>NUCLEOTIDE SEQUENCE [LARGE SCALE GENOMIC DNA]</scope>
    <source>
        <strain evidence="3">ATCC 58785 / CBS 6054 / NBRC 10063 / NRRL Y-11545</strain>
    </source>
</reference>
<dbReference type="Gene3D" id="2.30.110.10">
    <property type="entry name" value="Electron Transport, Fmn-binding Protein, Chain A"/>
    <property type="match status" value="1"/>
</dbReference>
<gene>
    <name evidence="2" type="ORF">PICST_43552</name>
</gene>
<dbReference type="EMBL" id="CP000497">
    <property type="protein sequence ID" value="ABN65591.2"/>
    <property type="molecule type" value="Genomic_DNA"/>
</dbReference>
<dbReference type="OrthoDB" id="5394411at2759"/>
<dbReference type="PANTHER" id="PTHR28243">
    <property type="entry name" value="AGL049CP"/>
    <property type="match status" value="1"/>
</dbReference>
<evidence type="ECO:0000313" key="3">
    <source>
        <dbReference type="Proteomes" id="UP000002258"/>
    </source>
</evidence>
<dbReference type="GO" id="GO:0010181">
    <property type="term" value="F:FMN binding"/>
    <property type="evidence" value="ECO:0007669"/>
    <property type="project" value="InterPro"/>
</dbReference>
<dbReference type="InterPro" id="IPR024624">
    <property type="entry name" value="Pyridox_Oxase_Alr4036_FMN-bd"/>
</dbReference>
<accession>A3LSL6</accession>
<dbReference type="AlphaFoldDB" id="A3LSL6"/>
<dbReference type="KEGG" id="pic:PICST_43552"/>
<organism evidence="2 3">
    <name type="scientific">Scheffersomyces stipitis (strain ATCC 58785 / CBS 6054 / NBRC 10063 / NRRL Y-11545)</name>
    <name type="common">Yeast</name>
    <name type="synonym">Pichia stipitis</name>
    <dbReference type="NCBI Taxonomy" id="322104"/>
    <lineage>
        <taxon>Eukaryota</taxon>
        <taxon>Fungi</taxon>
        <taxon>Dikarya</taxon>
        <taxon>Ascomycota</taxon>
        <taxon>Saccharomycotina</taxon>
        <taxon>Pichiomycetes</taxon>
        <taxon>Debaryomycetaceae</taxon>
        <taxon>Scheffersomyces</taxon>
    </lineage>
</organism>
<sequence>MLQFHYMAPWVPGFTHAVEAELIASENKPPFTPFQLATIDSKTGFPKNRTLVYRGFLFDDKSNSTLTFTTDKRMDKYDELLHNDRFEAVFYFGRTKKQFRFSGRARIIDDAHRPSIDLASIQPSTLIENNHKKSLKRAKEYDNSDSEYLDLLSPSLLSQFNNDSTSDLAYSTLNELSHLSYIPPTDQEWSDEIERQWNGLSKGLKKSFRKPSPLTPLTDEHVKLMDSINRGVDGKKDDHGKKNFAVVAMFIDRVDLVELDKDRRYIYVKDPHQLWSEEEVCP</sequence>
<dbReference type="eggNOG" id="KOG4558">
    <property type="taxonomic scope" value="Eukaryota"/>
</dbReference>
<evidence type="ECO:0000259" key="1">
    <source>
        <dbReference type="Pfam" id="PF12766"/>
    </source>
</evidence>
<dbReference type="InterPro" id="IPR012349">
    <property type="entry name" value="Split_barrel_FMN-bd"/>
</dbReference>